<evidence type="ECO:0000313" key="1">
    <source>
        <dbReference type="EMBL" id="SFS31576.1"/>
    </source>
</evidence>
<dbReference type="Gene3D" id="1.10.287.470">
    <property type="entry name" value="Helix hairpin bin"/>
    <property type="match status" value="1"/>
</dbReference>
<accession>A0A1I6NU84</accession>
<dbReference type="STRING" id="593133.SAMN04488006_0585"/>
<dbReference type="PANTHER" id="PTHR30469">
    <property type="entry name" value="MULTIDRUG RESISTANCE PROTEIN MDTA"/>
    <property type="match status" value="1"/>
</dbReference>
<proteinExistence type="predicted"/>
<dbReference type="EMBL" id="FOZP01000001">
    <property type="protein sequence ID" value="SFS31576.1"/>
    <property type="molecule type" value="Genomic_DNA"/>
</dbReference>
<dbReference type="Proteomes" id="UP000199312">
    <property type="component" value="Unassembled WGS sequence"/>
</dbReference>
<dbReference type="RefSeq" id="WP_090222421.1">
    <property type="nucleotide sequence ID" value="NZ_FOZP01000001.1"/>
</dbReference>
<gene>
    <name evidence="1" type="ORF">SAMN04488006_0585</name>
</gene>
<evidence type="ECO:0000313" key="2">
    <source>
        <dbReference type="Proteomes" id="UP000199312"/>
    </source>
</evidence>
<reference evidence="2" key="1">
    <citation type="submission" date="2016-10" db="EMBL/GenBank/DDBJ databases">
        <authorList>
            <person name="Varghese N."/>
            <person name="Submissions S."/>
        </authorList>
    </citation>
    <scope>NUCLEOTIDE SEQUENCE [LARGE SCALE GENOMIC DNA]</scope>
    <source>
        <strain evidence="2">DSM 24450</strain>
    </source>
</reference>
<dbReference type="Gene3D" id="2.40.30.170">
    <property type="match status" value="1"/>
</dbReference>
<sequence>MRKNISIVFAILLLIAAFLLAKYLIDNKQKPAPKAEKIVKTVFVDEVKNTTVPIIINANGNLVAKNKIELYAEVQGVLVSTNKDFKPGTTFYKGETIIKINSDEFYANLQAQKSNLYNVITALMPDLKLDFPNNYNAWQNYLQNFDINKSIQKLPEPISEKEKFFISGRGIYTTYYNVKNLEVKLSKYSLKAPFNGIITESMVNPGTLIRSGQKLGEFIDPSVYEVSVSIKSEFKNLLQVGKEVTLYNLEKTNNWTGRVVRINGKVDTATQTIKAFIEVRAKDLKEGQYIEVALQTTPEENAFEVARNLLIDNSKLYIVKDSVLDLVDVNLIFENKNTVVVKGLENGTKVISKPIPGAHAGMLVKIFNANKPQ</sequence>
<dbReference type="AlphaFoldDB" id="A0A1I6NU84"/>
<dbReference type="OrthoDB" id="1114717at2"/>
<keyword evidence="2" id="KW-1185">Reference proteome</keyword>
<dbReference type="GO" id="GO:0015562">
    <property type="term" value="F:efflux transmembrane transporter activity"/>
    <property type="evidence" value="ECO:0007669"/>
    <property type="project" value="TreeGrafter"/>
</dbReference>
<organism evidence="1 2">
    <name type="scientific">Lutibacter maritimus</name>
    <dbReference type="NCBI Taxonomy" id="593133"/>
    <lineage>
        <taxon>Bacteria</taxon>
        <taxon>Pseudomonadati</taxon>
        <taxon>Bacteroidota</taxon>
        <taxon>Flavobacteriia</taxon>
        <taxon>Flavobacteriales</taxon>
        <taxon>Flavobacteriaceae</taxon>
        <taxon>Lutibacter</taxon>
    </lineage>
</organism>
<dbReference type="Gene3D" id="2.40.50.100">
    <property type="match status" value="1"/>
</dbReference>
<dbReference type="GO" id="GO:1990281">
    <property type="term" value="C:efflux pump complex"/>
    <property type="evidence" value="ECO:0007669"/>
    <property type="project" value="TreeGrafter"/>
</dbReference>
<dbReference type="PANTHER" id="PTHR30469:SF15">
    <property type="entry name" value="HLYD FAMILY OF SECRETION PROTEINS"/>
    <property type="match status" value="1"/>
</dbReference>
<protein>
    <submittedName>
        <fullName evidence="1">Multidrug efflux pump subunit AcrA (Membrane-fusion protein)</fullName>
    </submittedName>
</protein>
<dbReference type="SUPFAM" id="SSF111369">
    <property type="entry name" value="HlyD-like secretion proteins"/>
    <property type="match status" value="1"/>
</dbReference>
<name>A0A1I6NU84_9FLAO</name>